<reference evidence="2 3" key="1">
    <citation type="submission" date="2021-10" db="EMBL/GenBank/DDBJ databases">
        <title>Streptomyces sp. strain SMC 277, a novel streptomycete isolated from soil.</title>
        <authorList>
            <person name="Chanama M."/>
        </authorList>
    </citation>
    <scope>NUCLEOTIDE SEQUENCE [LARGE SCALE GENOMIC DNA]</scope>
    <source>
        <strain evidence="2 3">SMC 277</strain>
    </source>
</reference>
<accession>A0ABS8B219</accession>
<evidence type="ECO:0000256" key="1">
    <source>
        <dbReference type="SAM" id="MobiDB-lite"/>
    </source>
</evidence>
<evidence type="ECO:0000313" key="3">
    <source>
        <dbReference type="Proteomes" id="UP001199054"/>
    </source>
</evidence>
<sequence length="718" mass="78149">MTADPVDVRQGGPGSPQPAATADDKEHPKDKAEEKGRDKGEADGTEEAAQEQQKPQDAWDTQRDLHRHAPRSLRFRGTNHGVFAGSVAGGVTINNFGPSGPLRTSGEMPPADLAAETEGFVRDGTRFDVLLDRLRRDPLLVLDGARATGRRTAALMLLRELGATPVHVIDRKTAPQDIAGHVRDGKAGGYVLCDLVTSPDKPLRESHVLALRDALRDHGAFLVVTTGLRPWVEEDVPTSTWHPPAAGPLLRRRLDGPLASSEVDRLMARPVVTDFVAREPQPREVVAYAGQLVRYARGEVDENTLEQTSLEALERQVQEWFEADETTVHLREKAFLIAQAVFDDGPYALTAELSDLLFLALQKTVNSELPSKVPVFGTNIGKRLQLGRVRGYEAEEPTEWGPVVQRKTAFHDNRTAPVLLQEVWIGHPSARPALVAWLDRLVEDRRPFVRTRAAATVAALASADLPSAMALIVERWAVSRNAQRRTGAVSSLVLAHEAGAPNVLRIVDDWTTGEDPQRCWVGVRAQGLLGKDRPEAAFAQLRIQARRQYGKTPDPLLAGELAQSVEVLLLSEAAPRVLAEVLRTLDDHKAVRRLSMDGFLRACGHTADGPGSCPLVLGQFAQARAAGGPAAEAVPRLWRYALGDRALTSDALDRLTAWVRAADTDPRTESALADLLPTLIGDTTDLHRVQHLLATVRGEDGGPRPAVADRLSALLPRP</sequence>
<dbReference type="RefSeq" id="WP_226725384.1">
    <property type="nucleotide sequence ID" value="NZ_JAJAUY010000010.1"/>
</dbReference>
<dbReference type="Proteomes" id="UP001199054">
    <property type="component" value="Unassembled WGS sequence"/>
</dbReference>
<proteinExistence type="predicted"/>
<gene>
    <name evidence="2" type="ORF">LG632_04500</name>
</gene>
<keyword evidence="3" id="KW-1185">Reference proteome</keyword>
<name>A0ABS8B219_9ACTN</name>
<feature type="compositionally biased region" description="Basic and acidic residues" evidence="1">
    <location>
        <begin position="22"/>
        <end position="42"/>
    </location>
</feature>
<evidence type="ECO:0008006" key="4">
    <source>
        <dbReference type="Google" id="ProtNLM"/>
    </source>
</evidence>
<organism evidence="2 3">
    <name type="scientific">Streptomyces antimicrobicus</name>
    <dbReference type="NCBI Taxonomy" id="2883108"/>
    <lineage>
        <taxon>Bacteria</taxon>
        <taxon>Bacillati</taxon>
        <taxon>Actinomycetota</taxon>
        <taxon>Actinomycetes</taxon>
        <taxon>Kitasatosporales</taxon>
        <taxon>Streptomycetaceae</taxon>
        <taxon>Streptomyces</taxon>
    </lineage>
</organism>
<dbReference type="EMBL" id="JAJAUY010000010">
    <property type="protein sequence ID" value="MCB5178651.1"/>
    <property type="molecule type" value="Genomic_DNA"/>
</dbReference>
<evidence type="ECO:0000313" key="2">
    <source>
        <dbReference type="EMBL" id="MCB5178651.1"/>
    </source>
</evidence>
<feature type="region of interest" description="Disordered" evidence="1">
    <location>
        <begin position="1"/>
        <end position="63"/>
    </location>
</feature>
<comment type="caution">
    <text evidence="2">The sequence shown here is derived from an EMBL/GenBank/DDBJ whole genome shotgun (WGS) entry which is preliminary data.</text>
</comment>
<protein>
    <recommendedName>
        <fullName evidence="4">HEAT repeat domain-containing protein</fullName>
    </recommendedName>
</protein>